<evidence type="ECO:0000313" key="3">
    <source>
        <dbReference type="Proteomes" id="UP000275846"/>
    </source>
</evidence>
<proteinExistence type="predicted"/>
<accession>A0A183THM1</accession>
<feature type="region of interest" description="Disordered" evidence="1">
    <location>
        <begin position="1"/>
        <end position="26"/>
    </location>
</feature>
<evidence type="ECO:0000313" key="2">
    <source>
        <dbReference type="EMBL" id="VDM02355.1"/>
    </source>
</evidence>
<name>A0A183THM1_SCHSO</name>
<feature type="compositionally biased region" description="Polar residues" evidence="1">
    <location>
        <begin position="1"/>
        <end position="12"/>
    </location>
</feature>
<dbReference type="EMBL" id="UYSU01040504">
    <property type="protein sequence ID" value="VDM02355.1"/>
    <property type="molecule type" value="Genomic_DNA"/>
</dbReference>
<evidence type="ECO:0000256" key="1">
    <source>
        <dbReference type="SAM" id="MobiDB-lite"/>
    </source>
</evidence>
<reference evidence="4" key="1">
    <citation type="submission" date="2016-06" db="UniProtKB">
        <authorList>
            <consortium name="WormBaseParasite"/>
        </authorList>
    </citation>
    <scope>IDENTIFICATION</scope>
</reference>
<gene>
    <name evidence="2" type="ORF">SSLN_LOCUS15969</name>
</gene>
<organism evidence="4">
    <name type="scientific">Schistocephalus solidus</name>
    <name type="common">Tapeworm</name>
    <dbReference type="NCBI Taxonomy" id="70667"/>
    <lineage>
        <taxon>Eukaryota</taxon>
        <taxon>Metazoa</taxon>
        <taxon>Spiralia</taxon>
        <taxon>Lophotrochozoa</taxon>
        <taxon>Platyhelminthes</taxon>
        <taxon>Cestoda</taxon>
        <taxon>Eucestoda</taxon>
        <taxon>Diphyllobothriidea</taxon>
        <taxon>Diphyllobothriidae</taxon>
        <taxon>Schistocephalus</taxon>
    </lineage>
</organism>
<keyword evidence="3" id="KW-1185">Reference proteome</keyword>
<sequence>MAKTAHTQNHPTHMSDNRPDPLLTPDAYQSGQNIRDWLIEVSFFLADVPPANHTRYMLRFLSPATRKLALTAGVNINAPFPTATALLSTFFDSQSTPGTTNQRFSNLRQTHNQSVDEFALELGHLASLAFPNLPQFNRNELILHHFVTGLLDRTTTNIFILHPPPSLAVTIRQCNRYEDFQPHADV</sequence>
<dbReference type="WBParaSite" id="SSLN_0001657401-mRNA-1">
    <property type="protein sequence ID" value="SSLN_0001657401-mRNA-1"/>
    <property type="gene ID" value="SSLN_0001657401"/>
</dbReference>
<protein>
    <submittedName>
        <fullName evidence="4">Retrotransposon gag domain-containing protein</fullName>
    </submittedName>
</protein>
<dbReference type="AlphaFoldDB" id="A0A183THM1"/>
<reference evidence="2 3" key="2">
    <citation type="submission" date="2018-11" db="EMBL/GenBank/DDBJ databases">
        <authorList>
            <consortium name="Pathogen Informatics"/>
        </authorList>
    </citation>
    <scope>NUCLEOTIDE SEQUENCE [LARGE SCALE GENOMIC DNA]</scope>
    <source>
        <strain evidence="2 3">NST_G2</strain>
    </source>
</reference>
<dbReference type="OrthoDB" id="6283067at2759"/>
<evidence type="ECO:0000313" key="4">
    <source>
        <dbReference type="WBParaSite" id="SSLN_0001657401-mRNA-1"/>
    </source>
</evidence>
<dbReference type="Proteomes" id="UP000275846">
    <property type="component" value="Unassembled WGS sequence"/>
</dbReference>